<accession>A0A2T0LU41</accession>
<evidence type="ECO:0000313" key="4">
    <source>
        <dbReference type="Proteomes" id="UP000238362"/>
    </source>
</evidence>
<dbReference type="AlphaFoldDB" id="A0A2T0LU41"/>
<comment type="caution">
    <text evidence="3">The sequence shown here is derived from an EMBL/GenBank/DDBJ whole genome shotgun (WGS) entry which is preliminary data.</text>
</comment>
<evidence type="ECO:0000256" key="1">
    <source>
        <dbReference type="SAM" id="MobiDB-lite"/>
    </source>
</evidence>
<dbReference type="Proteomes" id="UP000238362">
    <property type="component" value="Unassembled WGS sequence"/>
</dbReference>
<dbReference type="GO" id="GO:0006281">
    <property type="term" value="P:DNA repair"/>
    <property type="evidence" value="ECO:0007669"/>
    <property type="project" value="InterPro"/>
</dbReference>
<organism evidence="3 4">
    <name type="scientific">Prauserella shujinwangii</name>
    <dbReference type="NCBI Taxonomy" id="1453103"/>
    <lineage>
        <taxon>Bacteria</taxon>
        <taxon>Bacillati</taxon>
        <taxon>Actinomycetota</taxon>
        <taxon>Actinomycetes</taxon>
        <taxon>Pseudonocardiales</taxon>
        <taxon>Pseudonocardiaceae</taxon>
        <taxon>Prauserella</taxon>
    </lineage>
</organism>
<dbReference type="GO" id="GO:0015627">
    <property type="term" value="C:type II protein secretion system complex"/>
    <property type="evidence" value="ECO:0007669"/>
    <property type="project" value="TreeGrafter"/>
</dbReference>
<feature type="region of interest" description="Disordered" evidence="1">
    <location>
        <begin position="30"/>
        <end position="57"/>
    </location>
</feature>
<dbReference type="PANTHER" id="PTHR21180:SF32">
    <property type="entry name" value="ENDONUCLEASE_EXONUCLEASE_PHOSPHATASE FAMILY DOMAIN-CONTAINING PROTEIN 1"/>
    <property type="match status" value="1"/>
</dbReference>
<proteinExistence type="predicted"/>
<gene>
    <name evidence="3" type="ORF">B0I33_106353</name>
</gene>
<feature type="domain" description="Helix-hairpin-helix DNA-binding motif class 1" evidence="2">
    <location>
        <begin position="183"/>
        <end position="202"/>
    </location>
</feature>
<reference evidence="3 4" key="1">
    <citation type="submission" date="2018-03" db="EMBL/GenBank/DDBJ databases">
        <title>Genomic Encyclopedia of Type Strains, Phase III (KMG-III): the genomes of soil and plant-associated and newly described type strains.</title>
        <authorList>
            <person name="Whitman W."/>
        </authorList>
    </citation>
    <scope>NUCLEOTIDE SEQUENCE [LARGE SCALE GENOMIC DNA]</scope>
    <source>
        <strain evidence="3 4">CGMCC 4.7125</strain>
    </source>
</reference>
<dbReference type="InterPro" id="IPR010994">
    <property type="entry name" value="RuvA_2-like"/>
</dbReference>
<dbReference type="SUPFAM" id="SSF47781">
    <property type="entry name" value="RuvA domain 2-like"/>
    <property type="match status" value="1"/>
</dbReference>
<protein>
    <submittedName>
        <fullName evidence="3">Competence protein ComEA</fullName>
    </submittedName>
</protein>
<feature type="compositionally biased region" description="Low complexity" evidence="1">
    <location>
        <begin position="124"/>
        <end position="134"/>
    </location>
</feature>
<dbReference type="Pfam" id="PF10531">
    <property type="entry name" value="SLBB"/>
    <property type="match status" value="1"/>
</dbReference>
<dbReference type="InterPro" id="IPR003583">
    <property type="entry name" value="Hlx-hairpin-Hlx_DNA-bd_motif"/>
</dbReference>
<dbReference type="Gene3D" id="1.10.150.320">
    <property type="entry name" value="Photosystem II 12 kDa extrinsic protein"/>
    <property type="match status" value="1"/>
</dbReference>
<dbReference type="InterPro" id="IPR051675">
    <property type="entry name" value="Endo/Exo/Phosphatase_dom_1"/>
</dbReference>
<feature type="region of interest" description="Disordered" evidence="1">
    <location>
        <begin position="120"/>
        <end position="140"/>
    </location>
</feature>
<dbReference type="Gene3D" id="3.10.560.10">
    <property type="entry name" value="Outer membrane lipoprotein wza domain like"/>
    <property type="match status" value="1"/>
</dbReference>
<dbReference type="GO" id="GO:0003677">
    <property type="term" value="F:DNA binding"/>
    <property type="evidence" value="ECO:0007669"/>
    <property type="project" value="InterPro"/>
</dbReference>
<feature type="domain" description="Helix-hairpin-helix DNA-binding motif class 1" evidence="2">
    <location>
        <begin position="153"/>
        <end position="172"/>
    </location>
</feature>
<dbReference type="InterPro" id="IPR019554">
    <property type="entry name" value="Soluble_ligand-bd"/>
</dbReference>
<evidence type="ECO:0000259" key="2">
    <source>
        <dbReference type="SMART" id="SM00278"/>
    </source>
</evidence>
<dbReference type="GO" id="GO:0015628">
    <property type="term" value="P:protein secretion by the type II secretion system"/>
    <property type="evidence" value="ECO:0007669"/>
    <property type="project" value="TreeGrafter"/>
</dbReference>
<dbReference type="PANTHER" id="PTHR21180">
    <property type="entry name" value="ENDONUCLEASE/EXONUCLEASE/PHOSPHATASE FAMILY DOMAIN-CONTAINING PROTEIN 1"/>
    <property type="match status" value="1"/>
</dbReference>
<name>A0A2T0LU41_9PSEU</name>
<dbReference type="Pfam" id="PF12836">
    <property type="entry name" value="HHH_3"/>
    <property type="match status" value="1"/>
</dbReference>
<dbReference type="SMART" id="SM00278">
    <property type="entry name" value="HhH1"/>
    <property type="match status" value="2"/>
</dbReference>
<keyword evidence="4" id="KW-1185">Reference proteome</keyword>
<dbReference type="EMBL" id="PVNH01000006">
    <property type="protein sequence ID" value="PRX47251.1"/>
    <property type="molecule type" value="Genomic_DNA"/>
</dbReference>
<feature type="compositionally biased region" description="Low complexity" evidence="1">
    <location>
        <begin position="35"/>
        <end position="54"/>
    </location>
</feature>
<dbReference type="NCBIfam" id="TIGR00426">
    <property type="entry name" value="competence protein ComEA helix-hairpin-helix repeat region"/>
    <property type="match status" value="1"/>
</dbReference>
<dbReference type="InterPro" id="IPR004509">
    <property type="entry name" value="Competence_ComEA_HhH"/>
</dbReference>
<evidence type="ECO:0000313" key="3">
    <source>
        <dbReference type="EMBL" id="PRX47251.1"/>
    </source>
</evidence>
<sequence>MAVVAAALGVAAVAVVVAFLLADGPAAESPPPLPLARELPAGAAGPPRTTTARPADAEPLVVSVVGKVRTPGLVTVPPGARVADAVRAAGGARPGADLATLNLARRVADGEQLYVGVPSPPGMGSALPQAAPPGAGDGTGGSVPVDLNAAGREELESLPGIGEVTARSILDWRARHGRFTAVEQLREVDGIGDKRFERLRDLVSVR</sequence>